<dbReference type="GeneID" id="106808093"/>
<sequence length="571" mass="64831">MRLTFSRFREYTTVTVPWTMESQIVELKLNRSLLDPHFDGYKLSLDQLPVYNIENPDGVCLTSIQDNQYSFQQVKLFSRHNNLHADRYYDNVVYFVNDKLDIEQLVVKKDERPRKTRIVHTISDSARHESSSRYNVTIDFPAKDWAILSDGAGKFWVLNTGNRLKLSEWKVSYRGFPLGEGVSFAIHHCCHHLSANGHHVIDALLLHVEETTQEVEGVTFVSVLEWVTFVKGDDETWTLKRVRRLKGRSIPDYVCLTDNATAVYISSDKPYTVVYDSMNPVEERVEKQEETLKDAEKHPLYTWSQTDDEVNVQFTVPERCGKADLDVRLSMSAFHFGLKNSTAFLSGDLQAPIKVDESTWTIDGQRVEIPDYQALATDRTGKLVVNADPDKPVVFSNQDMEEVDAFPEDTALLVRIDGESHVASHQASLSSNQWLFNVDLPSSASRALCLRHDVDGLLWQPDSDSAQFRHVATFNALGYVQASKQQLQYAACAADRSFVALCDCARHVYVYWQAVAVKTEFRNRKSGADVKNVAKQQVVSLDSADEIVGFRVTNEWIFVLTAKSLSALKVV</sequence>
<comment type="subcellular location">
    <subcellularLocation>
        <location evidence="2">Cytoplasm</location>
    </subcellularLocation>
    <subcellularLocation>
        <location evidence="1">Nucleus</location>
    </subcellularLocation>
</comment>
<organism evidence="7 8">
    <name type="scientific">Priapulus caudatus</name>
    <name type="common">Priapulid worm</name>
    <dbReference type="NCBI Taxonomy" id="37621"/>
    <lineage>
        <taxon>Eukaryota</taxon>
        <taxon>Metazoa</taxon>
        <taxon>Ecdysozoa</taxon>
        <taxon>Scalidophora</taxon>
        <taxon>Priapulida</taxon>
        <taxon>Priapulimorpha</taxon>
        <taxon>Priapulimorphida</taxon>
        <taxon>Priapulidae</taxon>
        <taxon>Priapulus</taxon>
    </lineage>
</organism>
<dbReference type="CDD" id="cd06467">
    <property type="entry name" value="p23_NUDC_like"/>
    <property type="match status" value="1"/>
</dbReference>
<dbReference type="Proteomes" id="UP000695022">
    <property type="component" value="Unplaced"/>
</dbReference>
<dbReference type="RefSeq" id="XP_014666145.1">
    <property type="nucleotide sequence ID" value="XM_014810659.1"/>
</dbReference>
<dbReference type="InterPro" id="IPR008978">
    <property type="entry name" value="HSP20-like_chaperone"/>
</dbReference>
<dbReference type="PANTHER" id="PTHR21664:SF1">
    <property type="entry name" value="NUDC DOMAIN-CONTAINING PROTEIN 1"/>
    <property type="match status" value="1"/>
</dbReference>
<reference evidence="8" key="1">
    <citation type="submission" date="2025-08" db="UniProtKB">
        <authorList>
            <consortium name="RefSeq"/>
        </authorList>
    </citation>
    <scope>IDENTIFICATION</scope>
</reference>
<feature type="domain" description="CS" evidence="6">
    <location>
        <begin position="296"/>
        <end position="410"/>
    </location>
</feature>
<evidence type="ECO:0000256" key="3">
    <source>
        <dbReference type="ARBA" id="ARBA00018915"/>
    </source>
</evidence>
<evidence type="ECO:0000259" key="6">
    <source>
        <dbReference type="PROSITE" id="PS51203"/>
    </source>
</evidence>
<keyword evidence="5" id="KW-0539">Nucleus</keyword>
<dbReference type="PROSITE" id="PS51203">
    <property type="entry name" value="CS"/>
    <property type="match status" value="1"/>
</dbReference>
<dbReference type="InterPro" id="IPR007052">
    <property type="entry name" value="CS_dom"/>
</dbReference>
<gene>
    <name evidence="8" type="primary">LOC106808093</name>
</gene>
<evidence type="ECO:0000256" key="1">
    <source>
        <dbReference type="ARBA" id="ARBA00004123"/>
    </source>
</evidence>
<protein>
    <recommendedName>
        <fullName evidence="3">NudC domain-containing protein 1</fullName>
    </recommendedName>
</protein>
<keyword evidence="4" id="KW-0963">Cytoplasm</keyword>
<dbReference type="Pfam" id="PF04969">
    <property type="entry name" value="CS"/>
    <property type="match status" value="1"/>
</dbReference>
<evidence type="ECO:0000313" key="7">
    <source>
        <dbReference type="Proteomes" id="UP000695022"/>
    </source>
</evidence>
<dbReference type="SUPFAM" id="SSF49764">
    <property type="entry name" value="HSP20-like chaperones"/>
    <property type="match status" value="1"/>
</dbReference>
<evidence type="ECO:0000313" key="8">
    <source>
        <dbReference type="RefSeq" id="XP_014666145.1"/>
    </source>
</evidence>
<evidence type="ECO:0000256" key="2">
    <source>
        <dbReference type="ARBA" id="ARBA00004496"/>
    </source>
</evidence>
<accession>A0ABM1E1S4</accession>
<evidence type="ECO:0000256" key="4">
    <source>
        <dbReference type="ARBA" id="ARBA00022490"/>
    </source>
</evidence>
<evidence type="ECO:0000256" key="5">
    <source>
        <dbReference type="ARBA" id="ARBA00023242"/>
    </source>
</evidence>
<keyword evidence="7" id="KW-1185">Reference proteome</keyword>
<dbReference type="InterPro" id="IPR037895">
    <property type="entry name" value="NUDCD1"/>
</dbReference>
<dbReference type="Gene3D" id="2.60.40.790">
    <property type="match status" value="1"/>
</dbReference>
<proteinExistence type="predicted"/>
<dbReference type="PANTHER" id="PTHR21664">
    <property type="entry name" value="CHRONIC MYELOGENOUS LEUKEMIA TUMOR ANTIGEN 66"/>
    <property type="match status" value="1"/>
</dbReference>
<name>A0ABM1E1S4_PRICU</name>